<feature type="domain" description="B12-binding" evidence="1">
    <location>
        <begin position="4"/>
        <end position="142"/>
    </location>
</feature>
<protein>
    <submittedName>
        <fullName evidence="2">Cobalamin B12-binding domain-containing protein</fullName>
    </submittedName>
</protein>
<proteinExistence type="predicted"/>
<dbReference type="InterPro" id="IPR006158">
    <property type="entry name" value="Cobalamin-bd"/>
</dbReference>
<dbReference type="EMBL" id="JBHSDI010000006">
    <property type="protein sequence ID" value="MFC4258096.1"/>
    <property type="molecule type" value="Genomic_DNA"/>
</dbReference>
<evidence type="ECO:0000313" key="3">
    <source>
        <dbReference type="Proteomes" id="UP001595798"/>
    </source>
</evidence>
<dbReference type="Pfam" id="PF02310">
    <property type="entry name" value="B12-binding"/>
    <property type="match status" value="1"/>
</dbReference>
<dbReference type="RefSeq" id="WP_379885459.1">
    <property type="nucleotide sequence ID" value="NZ_JBHSDI010000006.1"/>
</dbReference>
<dbReference type="SUPFAM" id="SSF52242">
    <property type="entry name" value="Cobalamin (vitamin B12)-binding domain"/>
    <property type="match status" value="1"/>
</dbReference>
<organism evidence="2 3">
    <name type="scientific">Marinobacter lacisalsi</name>
    <dbReference type="NCBI Taxonomy" id="475979"/>
    <lineage>
        <taxon>Bacteria</taxon>
        <taxon>Pseudomonadati</taxon>
        <taxon>Pseudomonadota</taxon>
        <taxon>Gammaproteobacteria</taxon>
        <taxon>Pseudomonadales</taxon>
        <taxon>Marinobacteraceae</taxon>
        <taxon>Marinobacter</taxon>
    </lineage>
</organism>
<comment type="caution">
    <text evidence="2">The sequence shown here is derived from an EMBL/GenBank/DDBJ whole genome shotgun (WGS) entry which is preliminary data.</text>
</comment>
<dbReference type="PROSITE" id="PS51332">
    <property type="entry name" value="B12_BINDING"/>
    <property type="match status" value="1"/>
</dbReference>
<accession>A0ABV8QCM1</accession>
<dbReference type="Proteomes" id="UP001595798">
    <property type="component" value="Unassembled WGS sequence"/>
</dbReference>
<name>A0ABV8QCM1_9GAMM</name>
<gene>
    <name evidence="2" type="ORF">ACFOZ5_03510</name>
</gene>
<evidence type="ECO:0000259" key="1">
    <source>
        <dbReference type="PROSITE" id="PS51332"/>
    </source>
</evidence>
<sequence>MLAGKHILITTVQSDSHTWNLIYIQLVLEELGATVTNLGSCVPIEESVSEIESCNADLVIVSSVNGHGYYQGMGLIKHAQNLLAGRLPPFVIGGKLSTNTKMDVFIESDLVSAGYNAVFLGDDAIASFKKYLSSMSNSTAAAL</sequence>
<dbReference type="CDD" id="cd02065">
    <property type="entry name" value="B12-binding_like"/>
    <property type="match status" value="1"/>
</dbReference>
<evidence type="ECO:0000313" key="2">
    <source>
        <dbReference type="EMBL" id="MFC4258096.1"/>
    </source>
</evidence>
<dbReference type="Gene3D" id="3.40.50.280">
    <property type="entry name" value="Cobalamin-binding domain"/>
    <property type="match status" value="1"/>
</dbReference>
<dbReference type="InterPro" id="IPR036724">
    <property type="entry name" value="Cobalamin-bd_sf"/>
</dbReference>
<reference evidence="3" key="1">
    <citation type="journal article" date="2019" name="Int. J. Syst. Evol. Microbiol.">
        <title>The Global Catalogue of Microorganisms (GCM) 10K type strain sequencing project: providing services to taxonomists for standard genome sequencing and annotation.</title>
        <authorList>
            <consortium name="The Broad Institute Genomics Platform"/>
            <consortium name="The Broad Institute Genome Sequencing Center for Infectious Disease"/>
            <person name="Wu L."/>
            <person name="Ma J."/>
        </authorList>
    </citation>
    <scope>NUCLEOTIDE SEQUENCE [LARGE SCALE GENOMIC DNA]</scope>
    <source>
        <strain evidence="3">CECT 7297</strain>
    </source>
</reference>
<keyword evidence="3" id="KW-1185">Reference proteome</keyword>